<dbReference type="Pfam" id="PF05272">
    <property type="entry name" value="VapE-like_dom"/>
    <property type="match status" value="1"/>
</dbReference>
<dbReference type="PANTHER" id="PTHR34985">
    <property type="entry name" value="SLR0554 PROTEIN"/>
    <property type="match status" value="1"/>
</dbReference>
<dbReference type="SUPFAM" id="SSF57783">
    <property type="entry name" value="Zinc beta-ribbon"/>
    <property type="match status" value="1"/>
</dbReference>
<dbReference type="InterPro" id="IPR007936">
    <property type="entry name" value="VapE-like_dom"/>
</dbReference>
<dbReference type="Gene3D" id="3.90.580.10">
    <property type="entry name" value="Zinc finger, CHC2-type domain"/>
    <property type="match status" value="1"/>
</dbReference>
<dbReference type="RefSeq" id="WP_182573395.1">
    <property type="nucleotide sequence ID" value="NZ_JACJHY010000002.1"/>
</dbReference>
<feature type="compositionally biased region" description="Basic and acidic residues" evidence="1">
    <location>
        <begin position="329"/>
        <end position="341"/>
    </location>
</feature>
<dbReference type="PANTHER" id="PTHR34985:SF1">
    <property type="entry name" value="SLR0554 PROTEIN"/>
    <property type="match status" value="1"/>
</dbReference>
<name>A0ABR6C0Q4_9HYPH</name>
<evidence type="ECO:0000259" key="2">
    <source>
        <dbReference type="SMART" id="SM00400"/>
    </source>
</evidence>
<comment type="caution">
    <text evidence="3">The sequence shown here is derived from an EMBL/GenBank/DDBJ whole genome shotgun (WGS) entry which is preliminary data.</text>
</comment>
<gene>
    <name evidence="3" type="ORF">HNQ97_000533</name>
</gene>
<sequence length="785" mass="87907">MSEIDRLRREVSLSDTARGYGVDLQENGNEWEACCPFHSENTPSFTIFTGNDHTERYHCFGCGSAGDVVDFVKKIKGVSTREAIGILGGGTAGPNILPQKIEVVDIYARILPLPAPREIEVGKRIKVYNPKRAGHEWEWGNFTPSMVFPYFTADGATVGYVLRREFDGGRKETPMVCWVRLPTGEECWSRFPFPRPRPLYVGGGKSSLRDGQVVVVEGEKCADAMVAGSYRQAVSWAGGTFGIWHTDWSQLAGRSVIIWPDADEPGVKTANEVAALLAGLGCSVKVLDVSGDLPKGFDVADAVRDRWTKENIDAFMKERVRVWTPTAERAPEPEPEIEREPAPAGASRPIVQAKTTQQEQPQSATVTSIQTRRTVQADDAWQAELVFNEEGRPKPGVAKNWMLFLENHPKTRGVFGFDAFKMNIMLMRCPPWEDAGSHWEPRTLRDTDYANAAMWLEGMHLTPKATTIQPVIAAVAEKYQFDRLREYLDGLTWDGQPRIRQWLADYVGCAATNYNSVVGMRFLISAVARGLEPGCKVDTMPILEGPQGAMKSTVLRDLFGKSFFTDELSDIGSKDAMMEMAGVWGIEVAEMHRFNAAETNNVKKFLSRQADRYRPPYGRSVIEVHRRVVLAGTINPEGNPYLRDSTGARRFWPVTVGTIDLDAVSRDRDQLWAEAVAEFRKKTPHWIQPDEVADVEAEQAKRTDVDVWTDAIADLAKTRTAVYQNEILKDLGIPLKDANDRHAARIGRVMKKLGWEMVRDRTAGEDRVKFVQPSLIVPEQETLDW</sequence>
<dbReference type="InterPro" id="IPR034154">
    <property type="entry name" value="TOPRIM_DnaG/twinkle"/>
</dbReference>
<dbReference type="CDD" id="cd01029">
    <property type="entry name" value="TOPRIM_primases"/>
    <property type="match status" value="1"/>
</dbReference>
<evidence type="ECO:0000313" key="4">
    <source>
        <dbReference type="Proteomes" id="UP000587524"/>
    </source>
</evidence>
<protein>
    <submittedName>
        <fullName evidence="3">P-loop ATPase</fullName>
    </submittedName>
</protein>
<dbReference type="EMBL" id="JACJHZ010000002">
    <property type="protein sequence ID" value="MBA9018547.1"/>
    <property type="molecule type" value="Genomic_DNA"/>
</dbReference>
<proteinExistence type="predicted"/>
<evidence type="ECO:0000256" key="1">
    <source>
        <dbReference type="SAM" id="MobiDB-lite"/>
    </source>
</evidence>
<dbReference type="Gene3D" id="3.40.1360.10">
    <property type="match status" value="1"/>
</dbReference>
<dbReference type="Pfam" id="PF01807">
    <property type="entry name" value="Zn_ribbon_DnaG"/>
    <property type="match status" value="1"/>
</dbReference>
<reference evidence="3 4" key="1">
    <citation type="submission" date="2020-08" db="EMBL/GenBank/DDBJ databases">
        <title>Genomic Encyclopedia of Type Strains, Phase IV (KMG-IV): sequencing the most valuable type-strain genomes for metagenomic binning, comparative biology and taxonomic classification.</title>
        <authorList>
            <person name="Goeker M."/>
        </authorList>
    </citation>
    <scope>NUCLEOTIDE SEQUENCE [LARGE SCALE GENOMIC DNA]</scope>
    <source>
        <strain evidence="3 4">DSM 17455</strain>
    </source>
</reference>
<feature type="domain" description="Zinc finger CHC2-type" evidence="2">
    <location>
        <begin position="31"/>
        <end position="88"/>
    </location>
</feature>
<evidence type="ECO:0000313" key="3">
    <source>
        <dbReference type="EMBL" id="MBA9018547.1"/>
    </source>
</evidence>
<dbReference type="Proteomes" id="UP000587524">
    <property type="component" value="Unassembled WGS sequence"/>
</dbReference>
<feature type="region of interest" description="Disordered" evidence="1">
    <location>
        <begin position="326"/>
        <end position="346"/>
    </location>
</feature>
<accession>A0ABR6C0Q4</accession>
<dbReference type="InterPro" id="IPR036977">
    <property type="entry name" value="DNA_primase_Znf_CHC2"/>
</dbReference>
<organism evidence="3 4">
    <name type="scientific">Aminobacter ciceronei</name>
    <dbReference type="NCBI Taxonomy" id="150723"/>
    <lineage>
        <taxon>Bacteria</taxon>
        <taxon>Pseudomonadati</taxon>
        <taxon>Pseudomonadota</taxon>
        <taxon>Alphaproteobacteria</taxon>
        <taxon>Hyphomicrobiales</taxon>
        <taxon>Phyllobacteriaceae</taxon>
        <taxon>Aminobacter</taxon>
    </lineage>
</organism>
<keyword evidence="4" id="KW-1185">Reference proteome</keyword>
<dbReference type="InterPro" id="IPR002694">
    <property type="entry name" value="Znf_CHC2"/>
</dbReference>
<dbReference type="SMART" id="SM00400">
    <property type="entry name" value="ZnF_CHCC"/>
    <property type="match status" value="1"/>
</dbReference>